<proteinExistence type="predicted"/>
<evidence type="ECO:0000313" key="1">
    <source>
        <dbReference type="EMBL" id="MCI4658516.1"/>
    </source>
</evidence>
<dbReference type="AlphaFoldDB" id="A0AA41QZ07"/>
<evidence type="ECO:0000313" key="2">
    <source>
        <dbReference type="Proteomes" id="UP001165341"/>
    </source>
</evidence>
<dbReference type="Proteomes" id="UP001165341">
    <property type="component" value="Unassembled WGS sequence"/>
</dbReference>
<accession>A0AA41QZ07</accession>
<protein>
    <submittedName>
        <fullName evidence="1">Uncharacterized protein</fullName>
    </submittedName>
</protein>
<reference evidence="1" key="1">
    <citation type="submission" date="2022-03" db="EMBL/GenBank/DDBJ databases">
        <title>Cryobacterium sp. nov. strain ZS14-85, isolated from Antarctic soil.</title>
        <authorList>
            <person name="Li J."/>
            <person name="Niu G."/>
        </authorList>
    </citation>
    <scope>NUCLEOTIDE SEQUENCE</scope>
    <source>
        <strain evidence="1">ZS14-85</strain>
    </source>
</reference>
<organism evidence="1 2">
    <name type="scientific">Cryobacterium zhongshanensis</name>
    <dbReference type="NCBI Taxonomy" id="2928153"/>
    <lineage>
        <taxon>Bacteria</taxon>
        <taxon>Bacillati</taxon>
        <taxon>Actinomycetota</taxon>
        <taxon>Actinomycetes</taxon>
        <taxon>Micrococcales</taxon>
        <taxon>Microbacteriaceae</taxon>
        <taxon>Cryobacterium</taxon>
    </lineage>
</organism>
<sequence length="139" mass="15117">MVTAASMCLLLLTGCVPGQSIDSLAKQPEAALTYPGSTDVRINHDRGRVQFGLDGGDVAITGICGKTTHQQREVIAFYSHALAANGWTQTRDNPGVNTEAGLLAHAVQWDKTKLHLTYFIKVWTEGETTKYDTQLQSLL</sequence>
<comment type="caution">
    <text evidence="1">The sequence shown here is derived from an EMBL/GenBank/DDBJ whole genome shotgun (WGS) entry which is preliminary data.</text>
</comment>
<name>A0AA41QZ07_9MICO</name>
<dbReference type="RefSeq" id="WP_243012244.1">
    <property type="nucleotide sequence ID" value="NZ_JALGAR010000003.1"/>
</dbReference>
<keyword evidence="2" id="KW-1185">Reference proteome</keyword>
<gene>
    <name evidence="1" type="ORF">MQH31_11935</name>
</gene>
<dbReference type="EMBL" id="JALGAR010000003">
    <property type="protein sequence ID" value="MCI4658516.1"/>
    <property type="molecule type" value="Genomic_DNA"/>
</dbReference>